<feature type="DNA-binding region" description="H-T-H motif" evidence="6">
    <location>
        <begin position="29"/>
        <end position="48"/>
    </location>
</feature>
<dbReference type="SUPFAM" id="SSF46689">
    <property type="entry name" value="Homeodomain-like"/>
    <property type="match status" value="1"/>
</dbReference>
<dbReference type="Pfam" id="PF22276">
    <property type="entry name" value="SlmA-like_C"/>
    <property type="match status" value="1"/>
</dbReference>
<evidence type="ECO:0000256" key="5">
    <source>
        <dbReference type="HAMAP-Rule" id="MF_01839"/>
    </source>
</evidence>
<dbReference type="PROSITE" id="PS50977">
    <property type="entry name" value="HTH_TETR_2"/>
    <property type="match status" value="1"/>
</dbReference>
<dbReference type="InterPro" id="IPR036271">
    <property type="entry name" value="Tet_transcr_reg_TetR-rel_C_sf"/>
</dbReference>
<dbReference type="Proteomes" id="UP001548189">
    <property type="component" value="Unassembled WGS sequence"/>
</dbReference>
<comment type="caution">
    <text evidence="8">The sequence shown here is derived from an EMBL/GenBank/DDBJ whole genome shotgun (WGS) entry which is preliminary data.</text>
</comment>
<proteinExistence type="inferred from homology"/>
<keyword evidence="2 5" id="KW-0132">Cell division</keyword>
<dbReference type="RefSeq" id="WP_353896914.1">
    <property type="nucleotide sequence ID" value="NZ_JBEVCJ010000020.1"/>
</dbReference>
<comment type="subunit">
    <text evidence="5">Homodimer. Interacts with FtsZ.</text>
</comment>
<dbReference type="InterPro" id="IPR050624">
    <property type="entry name" value="HTH-type_Tx_Regulator"/>
</dbReference>
<keyword evidence="1 5" id="KW-0963">Cytoplasm</keyword>
<name>A0ABV2BWM5_9GAMM</name>
<keyword evidence="9" id="KW-1185">Reference proteome</keyword>
<dbReference type="InterPro" id="IPR054580">
    <property type="entry name" value="SlmA-like_C"/>
</dbReference>
<dbReference type="HAMAP" id="MF_01839">
    <property type="entry name" value="NO_factor_SlmA"/>
    <property type="match status" value="1"/>
</dbReference>
<evidence type="ECO:0000259" key="7">
    <source>
        <dbReference type="PROSITE" id="PS50977"/>
    </source>
</evidence>
<evidence type="ECO:0000256" key="6">
    <source>
        <dbReference type="PROSITE-ProRule" id="PRU00335"/>
    </source>
</evidence>
<gene>
    <name evidence="5 8" type="primary">slmA</name>
    <name evidence="8" type="ORF">ABVT43_14405</name>
</gene>
<comment type="subcellular location">
    <subcellularLocation>
        <location evidence="5">Cytoplasm</location>
        <location evidence="5">Nucleoid</location>
    </subcellularLocation>
</comment>
<keyword evidence="4 5" id="KW-0131">Cell cycle</keyword>
<organism evidence="8 9">
    <name type="scientific">Aliikangiella maris</name>
    <dbReference type="NCBI Taxonomy" id="3162458"/>
    <lineage>
        <taxon>Bacteria</taxon>
        <taxon>Pseudomonadati</taxon>
        <taxon>Pseudomonadota</taxon>
        <taxon>Gammaproteobacteria</taxon>
        <taxon>Oceanospirillales</taxon>
        <taxon>Pleioneaceae</taxon>
        <taxon>Aliikangiella</taxon>
    </lineage>
</organism>
<protein>
    <recommendedName>
        <fullName evidence="5">Nucleoid occlusion factor SlmA</fullName>
    </recommendedName>
</protein>
<reference evidence="8 9" key="1">
    <citation type="submission" date="2024-06" db="EMBL/GenBank/DDBJ databases">
        <authorList>
            <person name="Li F."/>
        </authorList>
    </citation>
    <scope>NUCLEOTIDE SEQUENCE [LARGE SCALE GENOMIC DNA]</scope>
    <source>
        <strain evidence="8 9">GXAS 311</strain>
    </source>
</reference>
<feature type="domain" description="HTH tetR-type" evidence="7">
    <location>
        <begin position="6"/>
        <end position="66"/>
    </location>
</feature>
<evidence type="ECO:0000256" key="4">
    <source>
        <dbReference type="ARBA" id="ARBA00023306"/>
    </source>
</evidence>
<dbReference type="SUPFAM" id="SSF48498">
    <property type="entry name" value="Tetracyclin repressor-like, C-terminal domain"/>
    <property type="match status" value="1"/>
</dbReference>
<evidence type="ECO:0000256" key="3">
    <source>
        <dbReference type="ARBA" id="ARBA00023125"/>
    </source>
</evidence>
<dbReference type="InterPro" id="IPR023769">
    <property type="entry name" value="NO_SlmA"/>
</dbReference>
<dbReference type="EMBL" id="JBEVCJ010000020">
    <property type="protein sequence ID" value="MET1256329.1"/>
    <property type="molecule type" value="Genomic_DNA"/>
</dbReference>
<keyword evidence="3 5" id="KW-0238">DNA-binding</keyword>
<dbReference type="NCBIfam" id="NF007015">
    <property type="entry name" value="PRK09480.1"/>
    <property type="match status" value="1"/>
</dbReference>
<dbReference type="InterPro" id="IPR009057">
    <property type="entry name" value="Homeodomain-like_sf"/>
</dbReference>
<comment type="similarity">
    <text evidence="5">Belongs to the nucleoid occlusion factor SlmA family.</text>
</comment>
<dbReference type="PANTHER" id="PTHR43479">
    <property type="entry name" value="ACREF/ENVCD OPERON REPRESSOR-RELATED"/>
    <property type="match status" value="1"/>
</dbReference>
<evidence type="ECO:0000256" key="2">
    <source>
        <dbReference type="ARBA" id="ARBA00022618"/>
    </source>
</evidence>
<sequence>MADKKTNRKQDILQSLAHMLENDLGDRITTARLAKEVGVSEAALYRHFPSKARMYESLLDFCEESIFSRVNTISENEQSSLEKCYLVASLVLNFAHRNAGICRLLTGEVLLGETQRLKERVSQFFERLETQLKQIVRDAAIAAGKSTLDAGAMAKLMTTIIEGRLQQFVRSSFKNAPLEGWDNQWKILTQGLSQNH</sequence>
<dbReference type="PANTHER" id="PTHR43479:SF11">
    <property type="entry name" value="ACREF_ENVCD OPERON REPRESSOR-RELATED"/>
    <property type="match status" value="1"/>
</dbReference>
<dbReference type="InterPro" id="IPR001647">
    <property type="entry name" value="HTH_TetR"/>
</dbReference>
<accession>A0ABV2BWM5</accession>
<dbReference type="Pfam" id="PF00440">
    <property type="entry name" value="TetR_N"/>
    <property type="match status" value="1"/>
</dbReference>
<evidence type="ECO:0000313" key="8">
    <source>
        <dbReference type="EMBL" id="MET1256329.1"/>
    </source>
</evidence>
<dbReference type="Gene3D" id="1.10.357.10">
    <property type="entry name" value="Tetracycline Repressor, domain 2"/>
    <property type="match status" value="1"/>
</dbReference>
<evidence type="ECO:0000313" key="9">
    <source>
        <dbReference type="Proteomes" id="UP001548189"/>
    </source>
</evidence>
<comment type="function">
    <text evidence="5">Required for nucleoid occlusion (NO) phenomenon, which prevents Z-ring formation and cell division over the nucleoid. Acts as a DNA-associated cell division inhibitor that binds simultaneously chromosomal DNA and FtsZ, and disrupts the assembly of FtsZ polymers. SlmA-DNA-binding sequences (SBS) are dispersed on non-Ter regions of the chromosome, preventing FtsZ polymerization at these regions.</text>
</comment>
<evidence type="ECO:0000256" key="1">
    <source>
        <dbReference type="ARBA" id="ARBA00022490"/>
    </source>
</evidence>